<feature type="region of interest" description="Disordered" evidence="1">
    <location>
        <begin position="31"/>
        <end position="55"/>
    </location>
</feature>
<name>A0A7I7X1W6_9MYCO</name>
<organism evidence="2 3">
    <name type="scientific">Mycolicibacter hiberniae</name>
    <dbReference type="NCBI Taxonomy" id="29314"/>
    <lineage>
        <taxon>Bacteria</taxon>
        <taxon>Bacillati</taxon>
        <taxon>Actinomycetota</taxon>
        <taxon>Actinomycetes</taxon>
        <taxon>Mycobacteriales</taxon>
        <taxon>Mycobacteriaceae</taxon>
        <taxon>Mycolicibacter</taxon>
    </lineage>
</organism>
<protein>
    <submittedName>
        <fullName evidence="2">Uncharacterized protein</fullName>
    </submittedName>
</protein>
<gene>
    <name evidence="2" type="ORF">MHIB_15830</name>
</gene>
<evidence type="ECO:0000313" key="3">
    <source>
        <dbReference type="Proteomes" id="UP000467260"/>
    </source>
</evidence>
<dbReference type="KEGG" id="mhib:MHIB_15830"/>
<dbReference type="AlphaFoldDB" id="A0A7I7X1W6"/>
<sequence length="107" mass="11452">MPLRNSNTLPPADMMGRLNAKISCATPVTTRYTPNSTAATRMDRPGQTKTSTPKIRANTPETSVVFHKFGSRLGTDVSIAEVWHNYGVLAGVSHPRSAQDAGAVSRA</sequence>
<dbReference type="Proteomes" id="UP000467260">
    <property type="component" value="Chromosome"/>
</dbReference>
<evidence type="ECO:0000313" key="2">
    <source>
        <dbReference type="EMBL" id="BBZ23165.1"/>
    </source>
</evidence>
<proteinExistence type="predicted"/>
<keyword evidence="3" id="KW-1185">Reference proteome</keyword>
<dbReference type="EMBL" id="AP022609">
    <property type="protein sequence ID" value="BBZ23165.1"/>
    <property type="molecule type" value="Genomic_DNA"/>
</dbReference>
<reference evidence="2 3" key="1">
    <citation type="journal article" date="2019" name="Emerg. Microbes Infect.">
        <title>Comprehensive subspecies identification of 175 nontuberculous mycobacteria species based on 7547 genomic profiles.</title>
        <authorList>
            <person name="Matsumoto Y."/>
            <person name="Kinjo T."/>
            <person name="Motooka D."/>
            <person name="Nabeya D."/>
            <person name="Jung N."/>
            <person name="Uechi K."/>
            <person name="Horii T."/>
            <person name="Iida T."/>
            <person name="Fujita J."/>
            <person name="Nakamura S."/>
        </authorList>
    </citation>
    <scope>NUCLEOTIDE SEQUENCE [LARGE SCALE GENOMIC DNA]</scope>
    <source>
        <strain evidence="2 3">JCM 13571</strain>
    </source>
</reference>
<evidence type="ECO:0000256" key="1">
    <source>
        <dbReference type="SAM" id="MobiDB-lite"/>
    </source>
</evidence>
<accession>A0A7I7X1W6</accession>